<evidence type="ECO:0000259" key="3">
    <source>
        <dbReference type="Pfam" id="PF12776"/>
    </source>
</evidence>
<dbReference type="AlphaFoldDB" id="A0AAD6QJU8"/>
<feature type="domain" description="Myb/SANT-like" evidence="3">
    <location>
        <begin position="35"/>
        <end position="129"/>
    </location>
</feature>
<evidence type="ECO:0000256" key="1">
    <source>
        <dbReference type="SAM" id="Coils"/>
    </source>
</evidence>
<evidence type="ECO:0000313" key="5">
    <source>
        <dbReference type="Proteomes" id="UP001164929"/>
    </source>
</evidence>
<keyword evidence="1" id="KW-0175">Coiled coil</keyword>
<dbReference type="PANTHER" id="PTHR47584">
    <property type="match status" value="1"/>
</dbReference>
<evidence type="ECO:0000256" key="2">
    <source>
        <dbReference type="SAM" id="MobiDB-lite"/>
    </source>
</evidence>
<dbReference type="PANTHER" id="PTHR47584:SF9">
    <property type="entry name" value="L10-INTERACTING MYB DOMAIN-CONTAINING PROTEIN-LIKE"/>
    <property type="match status" value="1"/>
</dbReference>
<feature type="compositionally biased region" description="Acidic residues" evidence="2">
    <location>
        <begin position="181"/>
        <end position="201"/>
    </location>
</feature>
<sequence length="406" mass="45866">MSSILPGFDKLSMVSRIMRSRRQVPQQPEQQPRARWTNDVTKVFLDMMVDQVQRGNRISNSFGKKAWKHMSAEFYRKTSLRWDLEQLKSKYAVLRRQYAIASSLLERSEFSLDECTGMISANDEAWAAYIKERPDAETIRSSGCPMYEQLCMIFSEPMTNGKHRQEGGIPSACSKVPLNTMEEESSSSESDEADDVADDQDTYQPPTYGTSATTANRKRGRKGIEDAIAAGLFQMAAASKLRTAAIRQINARYSIADCIKQLDEIQRVKEEVYFAALDLFKKPSAREIFLSLKVEKRLIWLCSKCTGNPVLSKETKYLSTQNIQHIGLDGQTDVTKVQRGTELAILFLLGKKAWKSYEVLNSTGKNKFEMVLGAVEEQICSLDGGNMLLQAHFLNEVNSVWMNVQG</sequence>
<protein>
    <submittedName>
        <fullName evidence="4">L10-interacting MYB domain-containing protein-like</fullName>
    </submittedName>
</protein>
<name>A0AAD6QJU8_9ROSI</name>
<feature type="coiled-coil region" evidence="1">
    <location>
        <begin position="77"/>
        <end position="104"/>
    </location>
</feature>
<organism evidence="4 5">
    <name type="scientific">Populus alba x Populus x berolinensis</name>
    <dbReference type="NCBI Taxonomy" id="444605"/>
    <lineage>
        <taxon>Eukaryota</taxon>
        <taxon>Viridiplantae</taxon>
        <taxon>Streptophyta</taxon>
        <taxon>Embryophyta</taxon>
        <taxon>Tracheophyta</taxon>
        <taxon>Spermatophyta</taxon>
        <taxon>Magnoliopsida</taxon>
        <taxon>eudicotyledons</taxon>
        <taxon>Gunneridae</taxon>
        <taxon>Pentapetalae</taxon>
        <taxon>rosids</taxon>
        <taxon>fabids</taxon>
        <taxon>Malpighiales</taxon>
        <taxon>Salicaceae</taxon>
        <taxon>Saliceae</taxon>
        <taxon>Populus</taxon>
    </lineage>
</organism>
<dbReference type="InterPro" id="IPR045026">
    <property type="entry name" value="LIMYB"/>
</dbReference>
<reference evidence="4" key="1">
    <citation type="journal article" date="2023" name="Mol. Ecol. Resour.">
        <title>Chromosome-level genome assembly of a triploid poplar Populus alba 'Berolinensis'.</title>
        <authorList>
            <person name="Chen S."/>
            <person name="Yu Y."/>
            <person name="Wang X."/>
            <person name="Wang S."/>
            <person name="Zhang T."/>
            <person name="Zhou Y."/>
            <person name="He R."/>
            <person name="Meng N."/>
            <person name="Wang Y."/>
            <person name="Liu W."/>
            <person name="Liu Z."/>
            <person name="Liu J."/>
            <person name="Guo Q."/>
            <person name="Huang H."/>
            <person name="Sederoff R.R."/>
            <person name="Wang G."/>
            <person name="Qu G."/>
            <person name="Chen S."/>
        </authorList>
    </citation>
    <scope>NUCLEOTIDE SEQUENCE</scope>
    <source>
        <strain evidence="4">SC-2020</strain>
    </source>
</reference>
<dbReference type="InterPro" id="IPR024752">
    <property type="entry name" value="Myb/SANT-like_dom"/>
</dbReference>
<proteinExistence type="predicted"/>
<gene>
    <name evidence="4" type="ORF">NC653_019762</name>
</gene>
<accession>A0AAD6QJU8</accession>
<feature type="region of interest" description="Disordered" evidence="2">
    <location>
        <begin position="161"/>
        <end position="218"/>
    </location>
</feature>
<keyword evidence="5" id="KW-1185">Reference proteome</keyword>
<comment type="caution">
    <text evidence="4">The sequence shown here is derived from an EMBL/GenBank/DDBJ whole genome shotgun (WGS) entry which is preliminary data.</text>
</comment>
<dbReference type="EMBL" id="JAQIZT010000007">
    <property type="protein sequence ID" value="KAJ6991690.1"/>
    <property type="molecule type" value="Genomic_DNA"/>
</dbReference>
<dbReference type="Proteomes" id="UP001164929">
    <property type="component" value="Chromosome 7"/>
</dbReference>
<feature type="compositionally biased region" description="Polar residues" evidence="2">
    <location>
        <begin position="202"/>
        <end position="215"/>
    </location>
</feature>
<dbReference type="Pfam" id="PF12776">
    <property type="entry name" value="Myb_DNA-bind_3"/>
    <property type="match status" value="1"/>
</dbReference>
<evidence type="ECO:0000313" key="4">
    <source>
        <dbReference type="EMBL" id="KAJ6991690.1"/>
    </source>
</evidence>